<gene>
    <name evidence="2" type="ORF">AB675_3016</name>
</gene>
<keyword evidence="3" id="KW-1185">Reference proteome</keyword>
<dbReference type="GeneID" id="28734915"/>
<dbReference type="AlphaFoldDB" id="A0A0N0NK78"/>
<comment type="caution">
    <text evidence="2">The sequence shown here is derived from an EMBL/GenBank/DDBJ whole genome shotgun (WGS) entry which is preliminary data.</text>
</comment>
<feature type="compositionally biased region" description="Polar residues" evidence="1">
    <location>
        <begin position="7"/>
        <end position="18"/>
    </location>
</feature>
<organism evidence="2 3">
    <name type="scientific">Cyphellophora attinorum</name>
    <dbReference type="NCBI Taxonomy" id="1664694"/>
    <lineage>
        <taxon>Eukaryota</taxon>
        <taxon>Fungi</taxon>
        <taxon>Dikarya</taxon>
        <taxon>Ascomycota</taxon>
        <taxon>Pezizomycotina</taxon>
        <taxon>Eurotiomycetes</taxon>
        <taxon>Chaetothyriomycetidae</taxon>
        <taxon>Chaetothyriales</taxon>
        <taxon>Cyphellophoraceae</taxon>
        <taxon>Cyphellophora</taxon>
    </lineage>
</organism>
<name>A0A0N0NK78_9EURO</name>
<evidence type="ECO:0000313" key="3">
    <source>
        <dbReference type="Proteomes" id="UP000038010"/>
    </source>
</evidence>
<dbReference type="OrthoDB" id="4154856at2759"/>
<accession>A0A0N0NK78</accession>
<protein>
    <submittedName>
        <fullName evidence="2">Uncharacterized protein</fullName>
    </submittedName>
</protein>
<dbReference type="VEuPathDB" id="FungiDB:AB675_3016"/>
<evidence type="ECO:0000256" key="1">
    <source>
        <dbReference type="SAM" id="MobiDB-lite"/>
    </source>
</evidence>
<proteinExistence type="predicted"/>
<reference evidence="2 3" key="1">
    <citation type="submission" date="2015-06" db="EMBL/GenBank/DDBJ databases">
        <title>Draft genome of the ant-associated black yeast Phialophora attae CBS 131958.</title>
        <authorList>
            <person name="Moreno L.F."/>
            <person name="Stielow B.J."/>
            <person name="de Hoog S."/>
            <person name="Vicente V.A."/>
            <person name="Weiss V.A."/>
            <person name="de Vries M."/>
            <person name="Cruz L.M."/>
            <person name="Souza E.M."/>
        </authorList>
    </citation>
    <scope>NUCLEOTIDE SEQUENCE [LARGE SCALE GENOMIC DNA]</scope>
    <source>
        <strain evidence="2 3">CBS 131958</strain>
    </source>
</reference>
<feature type="region of interest" description="Disordered" evidence="1">
    <location>
        <begin position="1"/>
        <end position="28"/>
    </location>
</feature>
<evidence type="ECO:0000313" key="2">
    <source>
        <dbReference type="EMBL" id="KPI37831.1"/>
    </source>
</evidence>
<feature type="compositionally biased region" description="Basic and acidic residues" evidence="1">
    <location>
        <begin position="19"/>
        <end position="28"/>
    </location>
</feature>
<dbReference type="RefSeq" id="XP_017997794.1">
    <property type="nucleotide sequence ID" value="XM_018143035.1"/>
</dbReference>
<dbReference type="EMBL" id="LFJN01000021">
    <property type="protein sequence ID" value="KPI37831.1"/>
    <property type="molecule type" value="Genomic_DNA"/>
</dbReference>
<sequence length="376" mass="42121">MAPRIPSDSTVGSSSHASSRMDIDDPVSRRTSVTNISIHDAQQEELEDRFDFLTNALNTIRFDAQRDLNLQPKSTQLALSTKTRPIFKAYGKHGSEAQLSKDIKEFLGSHNNTRGLTVWSPEEAATKEKAANGRMTHLKLLTAARALDAAQREAIARDEDPALIDPTTVENADINNSPLDGRRTLVNDEESLELVQEMEFEPANIRISFPEEVAGNIPPEILTTTNNILNLLNAQANARLEGYVAKYITLHPSPLQTRNGYGILRLGLHEEYAQQASNLFATAQTNNDGLMFEQGQRSWLRECFDHLGVKREGGRQGEMTERERGLIARAVGLDEDAVEGWWEKMAVETRGRKGMAVWMRARELELVRKAKLEGRY</sequence>
<dbReference type="Proteomes" id="UP000038010">
    <property type="component" value="Unassembled WGS sequence"/>
</dbReference>